<dbReference type="Proteomes" id="UP000092164">
    <property type="component" value="Unassembled WGS sequence"/>
</dbReference>
<name>A0A1B7ZCC9_9FLAO</name>
<dbReference type="Pfam" id="PF01522">
    <property type="entry name" value="Polysacc_deac_1"/>
    <property type="match status" value="1"/>
</dbReference>
<dbReference type="InterPro" id="IPR011330">
    <property type="entry name" value="Glyco_hydro/deAcase_b/a-brl"/>
</dbReference>
<dbReference type="GO" id="GO:0016810">
    <property type="term" value="F:hydrolase activity, acting on carbon-nitrogen (but not peptide) bonds"/>
    <property type="evidence" value="ECO:0007669"/>
    <property type="project" value="InterPro"/>
</dbReference>
<dbReference type="KEGG" id="mart:BTR34_12070"/>
<dbReference type="InterPro" id="IPR050248">
    <property type="entry name" value="Polysacc_deacetylase_ArnD"/>
</dbReference>
<dbReference type="PANTHER" id="PTHR10587">
    <property type="entry name" value="GLYCOSYL TRANSFERASE-RELATED"/>
    <property type="match status" value="1"/>
</dbReference>
<keyword evidence="3" id="KW-1185">Reference proteome</keyword>
<gene>
    <name evidence="2" type="ORF">A9200_15725</name>
</gene>
<dbReference type="SUPFAM" id="SSF88713">
    <property type="entry name" value="Glycoside hydrolase/deacetylase"/>
    <property type="match status" value="1"/>
</dbReference>
<protein>
    <submittedName>
        <fullName evidence="2">Polysaccharide deacetylase</fullName>
    </submittedName>
</protein>
<dbReference type="RefSeq" id="WP_068483790.1">
    <property type="nucleotide sequence ID" value="NZ_CP018760.1"/>
</dbReference>
<dbReference type="InterPro" id="IPR045235">
    <property type="entry name" value="PuuE_HpPgdA-like"/>
</dbReference>
<evidence type="ECO:0000313" key="3">
    <source>
        <dbReference type="Proteomes" id="UP000092164"/>
    </source>
</evidence>
<evidence type="ECO:0000259" key="1">
    <source>
        <dbReference type="PROSITE" id="PS51677"/>
    </source>
</evidence>
<dbReference type="GO" id="GO:0005975">
    <property type="term" value="P:carbohydrate metabolic process"/>
    <property type="evidence" value="ECO:0007669"/>
    <property type="project" value="InterPro"/>
</dbReference>
<accession>A0A1B7ZCC9</accession>
<dbReference type="AlphaFoldDB" id="A0A1B7ZCC9"/>
<dbReference type="PANTHER" id="PTHR10587:SF137">
    <property type="entry name" value="4-DEOXY-4-FORMAMIDO-L-ARABINOSE-PHOSPHOUNDECAPRENOL DEFORMYLASE ARND-RELATED"/>
    <property type="match status" value="1"/>
</dbReference>
<sequence length="283" mass="32860">MNILTFDIEEWFHLLDHPTTKTEQQWCTYESRIHKNMETIFGILERQQVSASFFVVGWIAEKYPEIVRKIHERGYEIGSHTHTHQLAHEQDRKTFYNDVEKSIKTIEDVIGKKVELFRAPGFSITEDNKWAFEALYELGITTDSSVFPIDHAHGGLRGYPSNIPSLIKYNGITLKEFPINAKSVIGKQMVFSGGGYFRLLPYSFIKKATLKSDYVMGYFHPRDFDFTQPVLQDLSSVRRFKSYVGLKTCEPKLEKWLGEFNFVDIATAAEQINWNERKVSVLD</sequence>
<organism evidence="2 3">
    <name type="scientific">Maribacter hydrothermalis</name>
    <dbReference type="NCBI Taxonomy" id="1836467"/>
    <lineage>
        <taxon>Bacteria</taxon>
        <taxon>Pseudomonadati</taxon>
        <taxon>Bacteroidota</taxon>
        <taxon>Flavobacteriia</taxon>
        <taxon>Flavobacteriales</taxon>
        <taxon>Flavobacteriaceae</taxon>
        <taxon>Maribacter</taxon>
    </lineage>
</organism>
<comment type="caution">
    <text evidence="2">The sequence shown here is derived from an EMBL/GenBank/DDBJ whole genome shotgun (WGS) entry which is preliminary data.</text>
</comment>
<dbReference type="EMBL" id="LZFP01000007">
    <property type="protein sequence ID" value="OBR40561.1"/>
    <property type="molecule type" value="Genomic_DNA"/>
</dbReference>
<dbReference type="InterPro" id="IPR022560">
    <property type="entry name" value="DUF3473"/>
</dbReference>
<dbReference type="InterPro" id="IPR002509">
    <property type="entry name" value="NODB_dom"/>
</dbReference>
<dbReference type="OrthoDB" id="9806342at2"/>
<dbReference type="Pfam" id="PF11959">
    <property type="entry name" value="DUF3473"/>
    <property type="match status" value="1"/>
</dbReference>
<proteinExistence type="predicted"/>
<evidence type="ECO:0000313" key="2">
    <source>
        <dbReference type="EMBL" id="OBR40561.1"/>
    </source>
</evidence>
<dbReference type="PROSITE" id="PS51677">
    <property type="entry name" value="NODB"/>
    <property type="match status" value="1"/>
</dbReference>
<feature type="domain" description="NodB homology" evidence="1">
    <location>
        <begin position="23"/>
        <end position="283"/>
    </location>
</feature>
<dbReference type="Gene3D" id="3.20.20.370">
    <property type="entry name" value="Glycoside hydrolase/deacetylase"/>
    <property type="match status" value="1"/>
</dbReference>
<reference evidence="3" key="1">
    <citation type="submission" date="2016-06" db="EMBL/GenBank/DDBJ databases">
        <authorList>
            <person name="Zhan P."/>
        </authorList>
    </citation>
    <scope>NUCLEOTIDE SEQUENCE [LARGE SCALE GENOMIC DNA]</scope>
    <source>
        <strain evidence="3">T28</strain>
    </source>
</reference>
<dbReference type="STRING" id="1836467.BTR34_12070"/>
<dbReference type="CDD" id="cd10941">
    <property type="entry name" value="CE4_PuuE_HpPgdA_like_2"/>
    <property type="match status" value="1"/>
</dbReference>